<name>A0ABY4ND37_9MICO</name>
<feature type="transmembrane region" description="Helical" evidence="1">
    <location>
        <begin position="94"/>
        <end position="114"/>
    </location>
</feature>
<reference evidence="2" key="1">
    <citation type="submission" date="2022-05" db="EMBL/GenBank/DDBJ databases">
        <title>Genomic analysis of Brachybacterium sp. CBA3104.</title>
        <authorList>
            <person name="Roh S.W."/>
            <person name="Kim Y.B."/>
            <person name="Kim Y."/>
        </authorList>
    </citation>
    <scope>NUCLEOTIDE SEQUENCE</scope>
    <source>
        <strain evidence="2">CBA3104</strain>
        <plasmid evidence="2">pCBA3104-01</plasmid>
    </source>
</reference>
<proteinExistence type="predicted"/>
<dbReference type="RefSeq" id="WP_249481250.1">
    <property type="nucleotide sequence ID" value="NZ_CP097219.1"/>
</dbReference>
<protein>
    <recommendedName>
        <fullName evidence="4">Type II secretion system protein GspF domain-containing protein</fullName>
    </recommendedName>
</protein>
<keyword evidence="1" id="KW-0812">Transmembrane</keyword>
<gene>
    <name evidence="2" type="ORF">M4486_19745</name>
</gene>
<accession>A0ABY4ND37</accession>
<keyword evidence="3" id="KW-1185">Reference proteome</keyword>
<dbReference type="PANTHER" id="PTHR35007">
    <property type="entry name" value="INTEGRAL MEMBRANE PROTEIN-RELATED"/>
    <property type="match status" value="1"/>
</dbReference>
<dbReference type="Proteomes" id="UP001055868">
    <property type="component" value="Plasmid pCBA3104-01"/>
</dbReference>
<evidence type="ECO:0000313" key="3">
    <source>
        <dbReference type="Proteomes" id="UP001055868"/>
    </source>
</evidence>
<evidence type="ECO:0000313" key="2">
    <source>
        <dbReference type="EMBL" id="UQN31826.1"/>
    </source>
</evidence>
<feature type="transmembrane region" description="Helical" evidence="1">
    <location>
        <begin position="120"/>
        <end position="140"/>
    </location>
</feature>
<keyword evidence="2" id="KW-0614">Plasmid</keyword>
<evidence type="ECO:0008006" key="4">
    <source>
        <dbReference type="Google" id="ProtNLM"/>
    </source>
</evidence>
<organism evidence="2 3">
    <name type="scientific">Brachybacterium kimchii</name>
    <dbReference type="NCBI Taxonomy" id="2942909"/>
    <lineage>
        <taxon>Bacteria</taxon>
        <taxon>Bacillati</taxon>
        <taxon>Actinomycetota</taxon>
        <taxon>Actinomycetes</taxon>
        <taxon>Micrococcales</taxon>
        <taxon>Dermabacteraceae</taxon>
        <taxon>Brachybacterium</taxon>
    </lineage>
</organism>
<geneLocation type="plasmid" evidence="2 3">
    <name>pCBA3104-01</name>
</geneLocation>
<keyword evidence="1" id="KW-0472">Membrane</keyword>
<dbReference type="EMBL" id="CP097219">
    <property type="protein sequence ID" value="UQN31826.1"/>
    <property type="molecule type" value="Genomic_DNA"/>
</dbReference>
<dbReference type="PANTHER" id="PTHR35007:SF1">
    <property type="entry name" value="PILUS ASSEMBLY PROTEIN"/>
    <property type="match status" value="1"/>
</dbReference>
<evidence type="ECO:0000256" key="1">
    <source>
        <dbReference type="SAM" id="Phobius"/>
    </source>
</evidence>
<keyword evidence="1" id="KW-1133">Transmembrane helix</keyword>
<feature type="transmembrane region" description="Helical" evidence="1">
    <location>
        <begin position="6"/>
        <end position="24"/>
    </location>
</feature>
<sequence length="296" mass="31767">MTPLILILGGGIGAGLYLLVRALIAPQPALPAALERLSASTPGDNTLAVKPRGLEERLGAWTERAIAHVPMIITPEHDLALIDWSARKFYGQKAMAALAGLLFPVIMSMLAYLGNIALPIPITVGTMAVLAGVFFFLPDIEVRQRAARRRIHYRKVIAAYVDFVALARIGGASASQSLRDAAMVGDNELFVRIQQLIERSRLRGTSAWGDLRELGDELGISELHEIADIVRLSGEEGASIWENLRSHASSMRNAQLRTEQGSANAKSESMSMPLAVLAGAFVSLLIAPALLTLASS</sequence>
<feature type="transmembrane region" description="Helical" evidence="1">
    <location>
        <begin position="274"/>
        <end position="294"/>
    </location>
</feature>